<reference evidence="1 2" key="1">
    <citation type="submission" date="2017-02" db="EMBL/GenBank/DDBJ databases">
        <authorList>
            <person name="Peterson S.W."/>
        </authorList>
    </citation>
    <scope>NUCLEOTIDE SEQUENCE [LARGE SCALE GENOMIC DNA]</scope>
    <source>
        <strain evidence="1 2">ATCC 49788</strain>
    </source>
</reference>
<dbReference type="AlphaFoldDB" id="A0A1T4WUN9"/>
<evidence type="ECO:0000313" key="1">
    <source>
        <dbReference type="EMBL" id="SKA81090.1"/>
    </source>
</evidence>
<accession>A0A1T4WUN9</accession>
<dbReference type="Proteomes" id="UP000190460">
    <property type="component" value="Unassembled WGS sequence"/>
</dbReference>
<dbReference type="EMBL" id="FUYB01000009">
    <property type="protein sequence ID" value="SKA81090.1"/>
    <property type="molecule type" value="Genomic_DNA"/>
</dbReference>
<name>A0A1T4WUN9_9GAMM</name>
<sequence>MTLAIPMELNPLDSVIKGAAVLASAVQRTLLETQTVVQDYITTTQASTEARDILKSYFIELHSKLKKLENSYKNTATQLKKAKSINDDIDTELKIILLMNNAQSDLIFIRDTYKRIQDQLKQVKELSLWSWSISRQFDKAYKSLDQSLKSIDRALLRFNQLRHYSVKEYQAYQHNQLLKVAALTTQPIQLDADDLRFILDSIDKPPKPPTPAMQRALEHYHQCS</sequence>
<keyword evidence="2" id="KW-1185">Reference proteome</keyword>
<proteinExistence type="predicted"/>
<dbReference type="RefSeq" id="WP_078922632.1">
    <property type="nucleotide sequence ID" value="NZ_FUYB01000009.1"/>
</dbReference>
<dbReference type="STRING" id="92487.SAMN02745130_02164"/>
<evidence type="ECO:0000313" key="2">
    <source>
        <dbReference type="Proteomes" id="UP000190460"/>
    </source>
</evidence>
<protein>
    <submittedName>
        <fullName evidence="1">Uncharacterized protein</fullName>
    </submittedName>
</protein>
<organism evidence="1 2">
    <name type="scientific">Thiothrix eikelboomii</name>
    <dbReference type="NCBI Taxonomy" id="92487"/>
    <lineage>
        <taxon>Bacteria</taxon>
        <taxon>Pseudomonadati</taxon>
        <taxon>Pseudomonadota</taxon>
        <taxon>Gammaproteobacteria</taxon>
        <taxon>Thiotrichales</taxon>
        <taxon>Thiotrichaceae</taxon>
        <taxon>Thiothrix</taxon>
    </lineage>
</organism>
<gene>
    <name evidence="1" type="ORF">SAMN02745130_02164</name>
</gene>